<proteinExistence type="predicted"/>
<dbReference type="Proteomes" id="UP001144978">
    <property type="component" value="Unassembled WGS sequence"/>
</dbReference>
<accession>A0ACC1Q4H4</accession>
<protein>
    <submittedName>
        <fullName evidence="1">Uncharacterized protein</fullName>
    </submittedName>
</protein>
<organism evidence="1 2">
    <name type="scientific">Trametes sanguinea</name>
    <dbReference type="NCBI Taxonomy" id="158606"/>
    <lineage>
        <taxon>Eukaryota</taxon>
        <taxon>Fungi</taxon>
        <taxon>Dikarya</taxon>
        <taxon>Basidiomycota</taxon>
        <taxon>Agaricomycotina</taxon>
        <taxon>Agaricomycetes</taxon>
        <taxon>Polyporales</taxon>
        <taxon>Polyporaceae</taxon>
        <taxon>Trametes</taxon>
    </lineage>
</organism>
<reference evidence="1" key="1">
    <citation type="submission" date="2022-08" db="EMBL/GenBank/DDBJ databases">
        <title>Genome Sequence of Pycnoporus sanguineus.</title>
        <authorList>
            <person name="Buettner E."/>
        </authorList>
    </citation>
    <scope>NUCLEOTIDE SEQUENCE</scope>
    <source>
        <strain evidence="1">CG-C14</strain>
    </source>
</reference>
<evidence type="ECO:0000313" key="1">
    <source>
        <dbReference type="EMBL" id="KAJ3011375.1"/>
    </source>
</evidence>
<evidence type="ECO:0000313" key="2">
    <source>
        <dbReference type="Proteomes" id="UP001144978"/>
    </source>
</evidence>
<keyword evidence="2" id="KW-1185">Reference proteome</keyword>
<dbReference type="EMBL" id="JANSHE010000399">
    <property type="protein sequence ID" value="KAJ3011375.1"/>
    <property type="molecule type" value="Genomic_DNA"/>
</dbReference>
<gene>
    <name evidence="1" type="ORF">NUW54_g2194</name>
</gene>
<sequence>MTAQLGGVYAVKRPRPFPVARHVTASKVKLTRRGAGVITHSVLLPSPSPFPSTTSTLTHHHGPNTVWLAGQRPGGGRGQPGDQKDKKEQKKKWEPPLPTSVGKRKKKKGPDAASKLPTVYPTTRCRLKLLKMERIKDFAKIATPLNRLTGLAEWTWGQDEQTAFEGIKRAITSAPVLAIPNDEDPFKVECDASKFAVGAELSQKQGGIWKPIAFLSKSLSPAERNYEIYDRELLAIMTALDEWRHFLKGARHTFEIHTDHKNLEYFRKPQRLNHRQARWVVELQDFDFVLLHKPGKSMTKPDALSRRPDHTGSDDQNEDVVVLKPEWFRTTAIDGTDAIVKECLKHIDLLDRAVVEQLGTNGDFEQTEDGLVYRRGKLVVPNDLSLRGRVIAAHHDSVLAGHPGAANTQNLISRSYWWPSLRRDLGIKGNPDTAYHPQTDGQTERMNQEIETYLRIFINHRQDDWPDWLPLAAFAYRNRVHSATKQTPFFMTHGHHPYTGVETHKPLKNETAEQFAKRMKTISQQASAALSIAKEAMKRKYDRHRREPQDYRPGDLVYVDSFHIRTDRPSKKLEDKRYGPFQILEKIGASAYRLKLPRKWKAIHNVFNEVQLLPAHPPEFPNQPRPEVAVPDILDSTKEPEEILDSKVVRGGLQYLVKWKGLPRSENTWEKRTDLVRSHKSLLDTFHRENPTAPRMPTIVVPPRADNRAILRAPNWEWYSTDSWKHWDSQYGKWKLRQFFGRLRYASRGLDAREGGNVTN</sequence>
<name>A0ACC1Q4H4_9APHY</name>
<comment type="caution">
    <text evidence="1">The sequence shown here is derived from an EMBL/GenBank/DDBJ whole genome shotgun (WGS) entry which is preliminary data.</text>
</comment>